<dbReference type="Gene3D" id="1.10.260.40">
    <property type="entry name" value="lambda repressor-like DNA-binding domains"/>
    <property type="match status" value="1"/>
</dbReference>
<dbReference type="GO" id="GO:0045892">
    <property type="term" value="P:negative regulation of DNA-templated transcription"/>
    <property type="evidence" value="ECO:0007669"/>
    <property type="project" value="InterPro"/>
</dbReference>
<name>A0A2A2MIX2_9GAMM</name>
<feature type="domain" description="Bacteriophage CI repressor C-terminal" evidence="2">
    <location>
        <begin position="86"/>
        <end position="185"/>
    </location>
</feature>
<dbReference type="GO" id="GO:0003677">
    <property type="term" value="F:DNA binding"/>
    <property type="evidence" value="ECO:0007669"/>
    <property type="project" value="InterPro"/>
</dbReference>
<comment type="caution">
    <text evidence="3">The sequence shown here is derived from an EMBL/GenBank/DDBJ whole genome shotgun (WGS) entry which is preliminary data.</text>
</comment>
<dbReference type="Gene3D" id="2.10.109.10">
    <property type="entry name" value="Umud Fragment, subunit A"/>
    <property type="match status" value="1"/>
</dbReference>
<evidence type="ECO:0000313" key="4">
    <source>
        <dbReference type="Proteomes" id="UP000218796"/>
    </source>
</evidence>
<evidence type="ECO:0000259" key="1">
    <source>
        <dbReference type="Pfam" id="PF07022"/>
    </source>
</evidence>
<dbReference type="EMBL" id="NQMS01000001">
    <property type="protein sequence ID" value="PAV98583.1"/>
    <property type="molecule type" value="Genomic_DNA"/>
</dbReference>
<dbReference type="GO" id="GO:0051259">
    <property type="term" value="P:protein complex oligomerization"/>
    <property type="evidence" value="ECO:0007669"/>
    <property type="project" value="InterPro"/>
</dbReference>
<feature type="domain" description="Bacteriophage CI repressor N-terminal" evidence="1">
    <location>
        <begin position="12"/>
        <end position="76"/>
    </location>
</feature>
<dbReference type="Proteomes" id="UP000218796">
    <property type="component" value="Unassembled WGS sequence"/>
</dbReference>
<dbReference type="RefSeq" id="WP_095661481.1">
    <property type="nucleotide sequence ID" value="NZ_NQMS01000001.1"/>
</dbReference>
<dbReference type="Pfam" id="PF16452">
    <property type="entry name" value="Phage_CI_C"/>
    <property type="match status" value="1"/>
</dbReference>
<proteinExistence type="predicted"/>
<dbReference type="OrthoDB" id="7067028at2"/>
<dbReference type="InterPro" id="IPR032499">
    <property type="entry name" value="Phage_CI_C"/>
</dbReference>
<evidence type="ECO:0000259" key="2">
    <source>
        <dbReference type="Pfam" id="PF16452"/>
    </source>
</evidence>
<dbReference type="Pfam" id="PF07022">
    <property type="entry name" value="Phage_CI_repr"/>
    <property type="match status" value="1"/>
</dbReference>
<sequence>MRIFDPNGGGRDAIERAIKAFGLKKRAELSERTGISNSTLGTWWNRDFYPANLLIGCALETGVSLRWLATGEGPMFDDAKNDVLSLKAEKLTKGKLEEQSYRVIDKRLINQDIKSPQLLLTENETFFTENSFETVIDGIWLVEIEGQVSVRTLDLIPVGKVRVSGGEAKASFECALSDITVLARIDSVLKKV</sequence>
<organism evidence="3 4">
    <name type="scientific">Hafnia paralvei</name>
    <dbReference type="NCBI Taxonomy" id="546367"/>
    <lineage>
        <taxon>Bacteria</taxon>
        <taxon>Pseudomonadati</taxon>
        <taxon>Pseudomonadota</taxon>
        <taxon>Gammaproteobacteria</taxon>
        <taxon>Enterobacterales</taxon>
        <taxon>Hafniaceae</taxon>
        <taxon>Hafnia</taxon>
    </lineage>
</organism>
<gene>
    <name evidence="3" type="ORF">CJD50_03685</name>
</gene>
<accession>A0A2A2MIX2</accession>
<protein>
    <submittedName>
        <fullName evidence="3">Transcriptional regulator</fullName>
    </submittedName>
</protein>
<evidence type="ECO:0000313" key="3">
    <source>
        <dbReference type="EMBL" id="PAV98583.1"/>
    </source>
</evidence>
<dbReference type="AlphaFoldDB" id="A0A2A2MIX2"/>
<reference evidence="3 4" key="1">
    <citation type="submission" date="2017-08" db="EMBL/GenBank/DDBJ databases">
        <title>Draft Genome Sequence of Hafnia alvei CITHA-6 Isolated from Raw Bovine Milk.</title>
        <authorList>
            <person name="Culligan E.P."/>
            <person name="Mcsweeney A."/>
            <person name="O'Doherty C."/>
            <person name="Gleeson E."/>
            <person name="O'Riordan D."/>
            <person name="Sleator R.D."/>
        </authorList>
    </citation>
    <scope>NUCLEOTIDE SEQUENCE [LARGE SCALE GENOMIC DNA]</scope>
    <source>
        <strain evidence="3 4">CITHA-6</strain>
    </source>
</reference>
<dbReference type="InterPro" id="IPR010982">
    <property type="entry name" value="Lambda_DNA-bd_dom_sf"/>
</dbReference>
<dbReference type="InterPro" id="IPR010744">
    <property type="entry name" value="Phage_CI_N"/>
</dbReference>
<keyword evidence="4" id="KW-1185">Reference proteome</keyword>